<dbReference type="Proteomes" id="UP001341281">
    <property type="component" value="Chromosome 08"/>
</dbReference>
<evidence type="ECO:0008006" key="3">
    <source>
        <dbReference type="Google" id="ProtNLM"/>
    </source>
</evidence>
<proteinExistence type="predicted"/>
<accession>A0AAQ3X7C7</accession>
<keyword evidence="2" id="KW-1185">Reference proteome</keyword>
<organism evidence="1 2">
    <name type="scientific">Paspalum notatum var. saurae</name>
    <dbReference type="NCBI Taxonomy" id="547442"/>
    <lineage>
        <taxon>Eukaryota</taxon>
        <taxon>Viridiplantae</taxon>
        <taxon>Streptophyta</taxon>
        <taxon>Embryophyta</taxon>
        <taxon>Tracheophyta</taxon>
        <taxon>Spermatophyta</taxon>
        <taxon>Magnoliopsida</taxon>
        <taxon>Liliopsida</taxon>
        <taxon>Poales</taxon>
        <taxon>Poaceae</taxon>
        <taxon>PACMAD clade</taxon>
        <taxon>Panicoideae</taxon>
        <taxon>Andropogonodae</taxon>
        <taxon>Paspaleae</taxon>
        <taxon>Paspalinae</taxon>
        <taxon>Paspalum</taxon>
    </lineage>
</organism>
<dbReference type="PANTHER" id="PTHR45744">
    <property type="entry name" value="TYROSINE AMINOTRANSFERASE"/>
    <property type="match status" value="1"/>
</dbReference>
<dbReference type="GO" id="GO:0006572">
    <property type="term" value="P:L-tyrosine catabolic process"/>
    <property type="evidence" value="ECO:0007669"/>
    <property type="project" value="TreeGrafter"/>
</dbReference>
<evidence type="ECO:0000313" key="1">
    <source>
        <dbReference type="EMBL" id="WVZ88573.1"/>
    </source>
</evidence>
<dbReference type="SUPFAM" id="SSF53383">
    <property type="entry name" value="PLP-dependent transferases"/>
    <property type="match status" value="1"/>
</dbReference>
<protein>
    <recommendedName>
        <fullName evidence="3">Aminotransferase class I/classII domain-containing protein</fullName>
    </recommendedName>
</protein>
<dbReference type="EMBL" id="CP144752">
    <property type="protein sequence ID" value="WVZ88573.1"/>
    <property type="molecule type" value="Genomic_DNA"/>
</dbReference>
<dbReference type="InterPro" id="IPR015424">
    <property type="entry name" value="PyrdxlP-dep_Trfase"/>
</dbReference>
<dbReference type="GO" id="GO:0004838">
    <property type="term" value="F:L-tyrosine-2-oxoglutarate transaminase activity"/>
    <property type="evidence" value="ECO:0007669"/>
    <property type="project" value="TreeGrafter"/>
</dbReference>
<dbReference type="InterPro" id="IPR015422">
    <property type="entry name" value="PyrdxlP-dep_Trfase_small"/>
</dbReference>
<name>A0AAQ3X7C7_PASNO</name>
<dbReference type="Gene3D" id="3.90.1150.10">
    <property type="entry name" value="Aspartate Aminotransferase, domain 1"/>
    <property type="match status" value="1"/>
</dbReference>
<evidence type="ECO:0000313" key="2">
    <source>
        <dbReference type="Proteomes" id="UP001341281"/>
    </source>
</evidence>
<dbReference type="AlphaFoldDB" id="A0AAQ3X7C7"/>
<reference evidence="1 2" key="1">
    <citation type="submission" date="2024-02" db="EMBL/GenBank/DDBJ databases">
        <title>High-quality chromosome-scale genome assembly of Pensacola bahiagrass (Paspalum notatum Flugge var. saurae).</title>
        <authorList>
            <person name="Vega J.M."/>
            <person name="Podio M."/>
            <person name="Orjuela J."/>
            <person name="Siena L.A."/>
            <person name="Pessino S.C."/>
            <person name="Combes M.C."/>
            <person name="Mariac C."/>
            <person name="Albertini E."/>
            <person name="Pupilli F."/>
            <person name="Ortiz J.P.A."/>
            <person name="Leblanc O."/>
        </authorList>
    </citation>
    <scope>NUCLEOTIDE SEQUENCE [LARGE SCALE GENOMIC DNA]</scope>
    <source>
        <strain evidence="1">R1</strain>
        <tissue evidence="1">Leaf</tissue>
    </source>
</reference>
<dbReference type="PANTHER" id="PTHR45744:SF2">
    <property type="entry name" value="TYROSINE AMINOTRANSFERASE"/>
    <property type="match status" value="1"/>
</dbReference>
<gene>
    <name evidence="1" type="ORF">U9M48_035077</name>
</gene>
<sequence length="75" mass="8533">MFMMVEINTSILYGVADDIDFARELIKEECVLVLPGYVIGLKNCVRIFFGAPVSMILEACNKIELFCQRTLKQNN</sequence>